<dbReference type="InterPro" id="IPR043130">
    <property type="entry name" value="CDP-OH_PTrfase_TM_dom"/>
</dbReference>
<keyword evidence="3" id="KW-0444">Lipid biosynthesis</keyword>
<feature type="transmembrane region" description="Helical" evidence="11">
    <location>
        <begin position="41"/>
        <end position="61"/>
    </location>
</feature>
<gene>
    <name evidence="12" type="ORF">UFOPK1581_00710</name>
</gene>
<keyword evidence="8 11" id="KW-0472">Membrane</keyword>
<evidence type="ECO:0000256" key="3">
    <source>
        <dbReference type="ARBA" id="ARBA00022516"/>
    </source>
</evidence>
<evidence type="ECO:0000256" key="8">
    <source>
        <dbReference type="ARBA" id="ARBA00023136"/>
    </source>
</evidence>
<dbReference type="GO" id="GO:0008444">
    <property type="term" value="F:CDP-diacylglycerol-glycerol-3-phosphate 3-phosphatidyltransferase activity"/>
    <property type="evidence" value="ECO:0007669"/>
    <property type="project" value="InterPro"/>
</dbReference>
<evidence type="ECO:0000256" key="6">
    <source>
        <dbReference type="ARBA" id="ARBA00022989"/>
    </source>
</evidence>
<keyword evidence="5 11" id="KW-0812">Transmembrane</keyword>
<evidence type="ECO:0000256" key="10">
    <source>
        <dbReference type="ARBA" id="ARBA00023264"/>
    </source>
</evidence>
<dbReference type="GO" id="GO:0016020">
    <property type="term" value="C:membrane"/>
    <property type="evidence" value="ECO:0007669"/>
    <property type="project" value="UniProtKB-SubCell"/>
</dbReference>
<dbReference type="InterPro" id="IPR050324">
    <property type="entry name" value="CDP-alcohol_PTase-I"/>
</dbReference>
<comment type="subcellular location">
    <subcellularLocation>
        <location evidence="1">Membrane</location>
        <topology evidence="1">Multi-pass membrane protein</topology>
    </subcellularLocation>
</comment>
<evidence type="ECO:0000256" key="1">
    <source>
        <dbReference type="ARBA" id="ARBA00004141"/>
    </source>
</evidence>
<dbReference type="Pfam" id="PF01066">
    <property type="entry name" value="CDP-OH_P_transf"/>
    <property type="match status" value="1"/>
</dbReference>
<feature type="transmembrane region" description="Helical" evidence="11">
    <location>
        <begin position="161"/>
        <end position="181"/>
    </location>
</feature>
<evidence type="ECO:0000313" key="12">
    <source>
        <dbReference type="EMBL" id="CAB4559623.1"/>
    </source>
</evidence>
<proteinExistence type="inferred from homology"/>
<evidence type="ECO:0000256" key="11">
    <source>
        <dbReference type="SAM" id="Phobius"/>
    </source>
</evidence>
<evidence type="ECO:0000256" key="2">
    <source>
        <dbReference type="ARBA" id="ARBA00010441"/>
    </source>
</evidence>
<dbReference type="EMBL" id="CAEZTB010000122">
    <property type="protein sequence ID" value="CAB4559623.1"/>
    <property type="molecule type" value="Genomic_DNA"/>
</dbReference>
<dbReference type="AlphaFoldDB" id="A0A6J6DBG4"/>
<dbReference type="GO" id="GO:0046474">
    <property type="term" value="P:glycerophospholipid biosynthetic process"/>
    <property type="evidence" value="ECO:0007669"/>
    <property type="project" value="TreeGrafter"/>
</dbReference>
<dbReference type="PIRSF" id="PIRSF000847">
    <property type="entry name" value="Phos_ph_gly_syn"/>
    <property type="match status" value="1"/>
</dbReference>
<keyword evidence="4" id="KW-0808">Transferase</keyword>
<dbReference type="PROSITE" id="PS00379">
    <property type="entry name" value="CDP_ALCOHOL_P_TRANSF"/>
    <property type="match status" value="1"/>
</dbReference>
<organism evidence="12">
    <name type="scientific">freshwater metagenome</name>
    <dbReference type="NCBI Taxonomy" id="449393"/>
    <lineage>
        <taxon>unclassified sequences</taxon>
        <taxon>metagenomes</taxon>
        <taxon>ecological metagenomes</taxon>
    </lineage>
</organism>
<evidence type="ECO:0000256" key="7">
    <source>
        <dbReference type="ARBA" id="ARBA00023098"/>
    </source>
</evidence>
<dbReference type="PANTHER" id="PTHR14269">
    <property type="entry name" value="CDP-DIACYLGLYCEROL--GLYCEROL-3-PHOSPHATE 3-PHOSPHATIDYLTRANSFERASE-RELATED"/>
    <property type="match status" value="1"/>
</dbReference>
<name>A0A6J6DBG4_9ZZZZ</name>
<accession>A0A6J6DBG4</accession>
<comment type="similarity">
    <text evidence="2">Belongs to the CDP-alcohol phosphatidyltransferase class-I family.</text>
</comment>
<feature type="transmembrane region" description="Helical" evidence="11">
    <location>
        <begin position="81"/>
        <end position="106"/>
    </location>
</feature>
<keyword evidence="6 11" id="KW-1133">Transmembrane helix</keyword>
<protein>
    <submittedName>
        <fullName evidence="12">Unannotated protein</fullName>
    </submittedName>
</protein>
<keyword evidence="7" id="KW-0443">Lipid metabolism</keyword>
<feature type="transmembrane region" description="Helical" evidence="11">
    <location>
        <begin position="12"/>
        <end position="32"/>
    </location>
</feature>
<dbReference type="Gene3D" id="1.20.120.1760">
    <property type="match status" value="1"/>
</dbReference>
<dbReference type="InterPro" id="IPR048254">
    <property type="entry name" value="CDP_ALCOHOL_P_TRANSF_CS"/>
</dbReference>
<keyword evidence="9" id="KW-0594">Phospholipid biosynthesis</keyword>
<evidence type="ECO:0000256" key="5">
    <source>
        <dbReference type="ARBA" id="ARBA00022692"/>
    </source>
</evidence>
<dbReference type="InterPro" id="IPR000462">
    <property type="entry name" value="CDP-OH_P_trans"/>
</dbReference>
<evidence type="ECO:0000256" key="4">
    <source>
        <dbReference type="ARBA" id="ARBA00022679"/>
    </source>
</evidence>
<evidence type="ECO:0000256" key="9">
    <source>
        <dbReference type="ARBA" id="ARBA00023209"/>
    </source>
</evidence>
<dbReference type="InterPro" id="IPR004570">
    <property type="entry name" value="Phosphatidylglycerol_P_synth"/>
</dbReference>
<dbReference type="PANTHER" id="PTHR14269:SF52">
    <property type="entry name" value="PHOSPHATIDYLGLYCEROPHOSPHATE SYNTHASE-RELATED"/>
    <property type="match status" value="1"/>
</dbReference>
<keyword evidence="10" id="KW-1208">Phospholipid metabolism</keyword>
<dbReference type="NCBIfam" id="TIGR00560">
    <property type="entry name" value="pgsA"/>
    <property type="match status" value="1"/>
</dbReference>
<sequence>MAVDGQALNLPNSITMLRILMAPIFVFLLLAYPEQATWQRFLALFLFVLAISTDGIDGMIARRTDKVTDLGKFLDPVADKVLIGGALVALSILGEIDWWVTAVILLRELAVTVYRALVAKKVVLPASLAGKLKTILQGVAIGVVLAPFEVWFPVWSLFELFTIYVAVAATVISGVSFFVAVRKK</sequence>
<reference evidence="12" key="1">
    <citation type="submission" date="2020-05" db="EMBL/GenBank/DDBJ databases">
        <authorList>
            <person name="Chiriac C."/>
            <person name="Salcher M."/>
            <person name="Ghai R."/>
            <person name="Kavagutti S V."/>
        </authorList>
    </citation>
    <scope>NUCLEOTIDE SEQUENCE</scope>
</reference>